<reference evidence="5" key="1">
    <citation type="submission" date="2020-08" db="EMBL/GenBank/DDBJ databases">
        <title>Genome public.</title>
        <authorList>
            <person name="Liu C."/>
            <person name="Sun Q."/>
        </authorList>
    </citation>
    <scope>NUCLEOTIDE SEQUENCE</scope>
    <source>
        <strain evidence="5">NSJ-55</strain>
    </source>
</reference>
<organism evidence="5 6">
    <name type="scientific">Mediterraneibacter hominis</name>
    <dbReference type="NCBI Taxonomy" id="2763054"/>
    <lineage>
        <taxon>Bacteria</taxon>
        <taxon>Bacillati</taxon>
        <taxon>Bacillota</taxon>
        <taxon>Clostridia</taxon>
        <taxon>Lachnospirales</taxon>
        <taxon>Lachnospiraceae</taxon>
        <taxon>Mediterraneibacter</taxon>
    </lineage>
</organism>
<dbReference type="EMBL" id="JACOPF010000002">
    <property type="protein sequence ID" value="MBC5689810.1"/>
    <property type="molecule type" value="Genomic_DNA"/>
</dbReference>
<evidence type="ECO:0000256" key="3">
    <source>
        <dbReference type="ARBA" id="ARBA00023052"/>
    </source>
</evidence>
<evidence type="ECO:0000313" key="6">
    <source>
        <dbReference type="Proteomes" id="UP000652477"/>
    </source>
</evidence>
<dbReference type="InterPro" id="IPR051157">
    <property type="entry name" value="PDH/Transketolase"/>
</dbReference>
<evidence type="ECO:0000259" key="4">
    <source>
        <dbReference type="SMART" id="SM00861"/>
    </source>
</evidence>
<dbReference type="AlphaFoldDB" id="A0A923LK84"/>
<accession>A0A923LK84</accession>
<dbReference type="InterPro" id="IPR009014">
    <property type="entry name" value="Transketo_C/PFOR_II"/>
</dbReference>
<protein>
    <submittedName>
        <fullName evidence="5">Transketolase</fullName>
    </submittedName>
</protein>
<dbReference type="CDD" id="cd07033">
    <property type="entry name" value="TPP_PYR_DXS_TK_like"/>
    <property type="match status" value="1"/>
</dbReference>
<dbReference type="InterPro" id="IPR033248">
    <property type="entry name" value="Transketolase_C"/>
</dbReference>
<keyword evidence="6" id="KW-1185">Reference proteome</keyword>
<dbReference type="Pfam" id="PF02779">
    <property type="entry name" value="Transket_pyr"/>
    <property type="match status" value="1"/>
</dbReference>
<dbReference type="InterPro" id="IPR005475">
    <property type="entry name" value="Transketolase-like_Pyr-bd"/>
</dbReference>
<dbReference type="Gene3D" id="3.40.50.920">
    <property type="match status" value="1"/>
</dbReference>
<evidence type="ECO:0000256" key="2">
    <source>
        <dbReference type="ARBA" id="ARBA00007131"/>
    </source>
</evidence>
<evidence type="ECO:0000256" key="1">
    <source>
        <dbReference type="ARBA" id="ARBA00001964"/>
    </source>
</evidence>
<comment type="cofactor">
    <cofactor evidence="1">
        <name>thiamine diphosphate</name>
        <dbReference type="ChEBI" id="CHEBI:58937"/>
    </cofactor>
</comment>
<dbReference type="FunFam" id="3.40.50.970:FF:000129">
    <property type="entry name" value="Transketolase"/>
    <property type="match status" value="1"/>
</dbReference>
<dbReference type="SUPFAM" id="SSF52922">
    <property type="entry name" value="TK C-terminal domain-like"/>
    <property type="match status" value="1"/>
</dbReference>
<sequence length="311" mass="33738">MTGPSGALGMAALDIAGEKEDFAVVTSDLCYFSGLDKLKNKYPEKLINVGIAEQNMINVAAGMAKEGMSVFATTYATFAALRALDQVKVSMGYMKLPVKLIGLTSGFSVGILGATHMSVEDIAVMRTIPNLVIFSPADCTETVKCLYEAQKMDLPVYIRMGGGQRNPVIYDKDYEFIAGKAIALQKGKDILIIATGAMVNEALKTAKLLEEKQFTCTVLDMHTIKPIDKEAILEGVKYKLIISIEEHSIIGGLGSAIAETLALTEQKPRHLIVGVEDQYPHAAGYEYLKEKSGLTAPQICRRALQCLNHDL</sequence>
<dbReference type="Proteomes" id="UP000652477">
    <property type="component" value="Unassembled WGS sequence"/>
</dbReference>
<evidence type="ECO:0000313" key="5">
    <source>
        <dbReference type="EMBL" id="MBC5689810.1"/>
    </source>
</evidence>
<dbReference type="Pfam" id="PF02780">
    <property type="entry name" value="Transketolase_C"/>
    <property type="match status" value="1"/>
</dbReference>
<feature type="domain" description="Transketolase-like pyrimidine-binding" evidence="4">
    <location>
        <begin position="2"/>
        <end position="168"/>
    </location>
</feature>
<proteinExistence type="inferred from homology"/>
<dbReference type="SMART" id="SM00861">
    <property type="entry name" value="Transket_pyr"/>
    <property type="match status" value="1"/>
</dbReference>
<gene>
    <name evidence="5" type="ORF">H8S37_12875</name>
</gene>
<dbReference type="Gene3D" id="3.40.50.970">
    <property type="match status" value="1"/>
</dbReference>
<name>A0A923LK84_9FIRM</name>
<comment type="caution">
    <text evidence="5">The sequence shown here is derived from an EMBL/GenBank/DDBJ whole genome shotgun (WGS) entry which is preliminary data.</text>
</comment>
<dbReference type="PANTHER" id="PTHR43825">
    <property type="entry name" value="PYRUVATE DEHYDROGENASE E1 COMPONENT"/>
    <property type="match status" value="1"/>
</dbReference>
<dbReference type="SUPFAM" id="SSF52518">
    <property type="entry name" value="Thiamin diphosphate-binding fold (THDP-binding)"/>
    <property type="match status" value="1"/>
</dbReference>
<comment type="similarity">
    <text evidence="2">Belongs to the transketolase family.</text>
</comment>
<keyword evidence="3" id="KW-0786">Thiamine pyrophosphate</keyword>
<dbReference type="InterPro" id="IPR029061">
    <property type="entry name" value="THDP-binding"/>
</dbReference>
<dbReference type="PANTHER" id="PTHR43825:SF1">
    <property type="entry name" value="TRANSKETOLASE-LIKE PYRIMIDINE-BINDING DOMAIN-CONTAINING PROTEIN"/>
    <property type="match status" value="1"/>
</dbReference>